<dbReference type="InterPro" id="IPR011035">
    <property type="entry name" value="Ribosomal_bL25/Gln-tRNA_synth"/>
</dbReference>
<dbReference type="Pfam" id="PF04557">
    <property type="entry name" value="tRNA_synt_1c_R2"/>
    <property type="match status" value="1"/>
</dbReference>
<dbReference type="EMBL" id="MCFI01000012">
    <property type="protein sequence ID" value="ORY80989.1"/>
    <property type="molecule type" value="Genomic_DNA"/>
</dbReference>
<dbReference type="NCBIfam" id="TIGR00440">
    <property type="entry name" value="glnS"/>
    <property type="match status" value="1"/>
</dbReference>
<dbReference type="InterPro" id="IPR007639">
    <property type="entry name" value="Gln-tRNA-synth_Ib_RNA-bd_N"/>
</dbReference>
<dbReference type="GO" id="GO:0006425">
    <property type="term" value="P:glutaminyl-tRNA aminoacylation"/>
    <property type="evidence" value="ECO:0007669"/>
    <property type="project" value="InterPro"/>
</dbReference>
<dbReference type="InterPro" id="IPR042559">
    <property type="entry name" value="Gln-tRNA-synth_Ib_RNA-bd_N_2"/>
</dbReference>
<dbReference type="STRING" id="56484.A0A1Y2FAQ1"/>
<feature type="domain" description="Glutamyl/glutaminyl-tRNA synthetase class Ib anti-codon binding" evidence="12">
    <location>
        <begin position="552"/>
        <end position="656"/>
    </location>
</feature>
<dbReference type="FunFam" id="3.40.50.620:FF:000183">
    <property type="entry name" value="Glutaminyl-tRNA synthetase"/>
    <property type="match status" value="1"/>
</dbReference>
<evidence type="ECO:0000313" key="16">
    <source>
        <dbReference type="EMBL" id="ORY80989.1"/>
    </source>
</evidence>
<comment type="similarity">
    <text evidence="1 10">Belongs to the class-I aminoacyl-tRNA synthetase family.</text>
</comment>
<evidence type="ECO:0000256" key="8">
    <source>
        <dbReference type="ARBA" id="ARBA00030466"/>
    </source>
</evidence>
<keyword evidence="3 10" id="KW-0436">Ligase</keyword>
<feature type="domain" description="Glutaminyl-tRNA synthetase class Ib non-specific RNA-binding" evidence="14">
    <location>
        <begin position="3"/>
        <end position="159"/>
    </location>
</feature>
<reference evidence="16 17" key="1">
    <citation type="submission" date="2016-07" db="EMBL/GenBank/DDBJ databases">
        <title>Pervasive Adenine N6-methylation of Active Genes in Fungi.</title>
        <authorList>
            <consortium name="DOE Joint Genome Institute"/>
            <person name="Mondo S.J."/>
            <person name="Dannebaum R.O."/>
            <person name="Kuo R.C."/>
            <person name="Labutti K."/>
            <person name="Haridas S."/>
            <person name="Kuo A."/>
            <person name="Salamov A."/>
            <person name="Ahrendt S.R."/>
            <person name="Lipzen A."/>
            <person name="Sullivan W."/>
            <person name="Andreopoulos W.B."/>
            <person name="Clum A."/>
            <person name="Lindquist E."/>
            <person name="Daum C."/>
            <person name="Ramamoorthy G.K."/>
            <person name="Gryganskyi A."/>
            <person name="Culley D."/>
            <person name="Magnuson J.K."/>
            <person name="James T.Y."/>
            <person name="O'Malley M.A."/>
            <person name="Stajich J.E."/>
            <person name="Spatafora J.W."/>
            <person name="Visel A."/>
            <person name="Grigoriev I.V."/>
        </authorList>
    </citation>
    <scope>NUCLEOTIDE SEQUENCE [LARGE SCALE GENOMIC DNA]</scope>
    <source>
        <strain evidence="16 17">12-1054</strain>
    </source>
</reference>
<evidence type="ECO:0000259" key="14">
    <source>
        <dbReference type="Pfam" id="PF04558"/>
    </source>
</evidence>
<dbReference type="Pfam" id="PF04558">
    <property type="entry name" value="tRNA_synt_1c_R1"/>
    <property type="match status" value="1"/>
</dbReference>
<dbReference type="PROSITE" id="PS00178">
    <property type="entry name" value="AA_TRNA_LIGASE_I"/>
    <property type="match status" value="1"/>
</dbReference>
<evidence type="ECO:0000259" key="11">
    <source>
        <dbReference type="Pfam" id="PF00749"/>
    </source>
</evidence>
<dbReference type="InterPro" id="IPR004514">
    <property type="entry name" value="Gln-tRNA-synth"/>
</dbReference>
<dbReference type="Proteomes" id="UP000193685">
    <property type="component" value="Unassembled WGS sequence"/>
</dbReference>
<dbReference type="InterPro" id="IPR020056">
    <property type="entry name" value="Rbsml_bL25/Gln-tRNA_synth_N"/>
</dbReference>
<dbReference type="PRINTS" id="PR00987">
    <property type="entry name" value="TRNASYNTHGLU"/>
</dbReference>
<dbReference type="GeneID" id="63784443"/>
<evidence type="ECO:0000256" key="9">
    <source>
        <dbReference type="ARBA" id="ARBA00048270"/>
    </source>
</evidence>
<dbReference type="PANTHER" id="PTHR43097:SF4">
    <property type="entry name" value="GLUTAMINE--TRNA LIGASE"/>
    <property type="match status" value="1"/>
</dbReference>
<evidence type="ECO:0000256" key="3">
    <source>
        <dbReference type="ARBA" id="ARBA00022598"/>
    </source>
</evidence>
<dbReference type="SUPFAM" id="SSF52374">
    <property type="entry name" value="Nucleotidylyl transferase"/>
    <property type="match status" value="1"/>
</dbReference>
<organism evidence="16 17">
    <name type="scientific">Protomyces lactucae-debilis</name>
    <dbReference type="NCBI Taxonomy" id="2754530"/>
    <lineage>
        <taxon>Eukaryota</taxon>
        <taxon>Fungi</taxon>
        <taxon>Dikarya</taxon>
        <taxon>Ascomycota</taxon>
        <taxon>Taphrinomycotina</taxon>
        <taxon>Taphrinomycetes</taxon>
        <taxon>Taphrinales</taxon>
        <taxon>Protomycetaceae</taxon>
        <taxon>Protomyces</taxon>
    </lineage>
</organism>
<accession>A0A1Y2FAQ1</accession>
<dbReference type="Gene3D" id="1.10.10.2420">
    <property type="match status" value="1"/>
</dbReference>
<evidence type="ECO:0000256" key="6">
    <source>
        <dbReference type="ARBA" id="ARBA00022917"/>
    </source>
</evidence>
<dbReference type="FunFam" id="1.10.1160.10:FF:000001">
    <property type="entry name" value="Glutamine--tRNA ligase"/>
    <property type="match status" value="1"/>
</dbReference>
<dbReference type="Gene3D" id="3.40.50.620">
    <property type="entry name" value="HUPs"/>
    <property type="match status" value="1"/>
</dbReference>
<dbReference type="InterPro" id="IPR014729">
    <property type="entry name" value="Rossmann-like_a/b/a_fold"/>
</dbReference>
<evidence type="ECO:0000313" key="17">
    <source>
        <dbReference type="Proteomes" id="UP000193685"/>
    </source>
</evidence>
<protein>
    <recommendedName>
        <fullName evidence="2">glutamine--tRNA ligase</fullName>
        <ecNumber evidence="2">6.1.1.18</ecNumber>
    </recommendedName>
    <alternativeName>
        <fullName evidence="8">Glutaminyl-tRNA synthetase</fullName>
    </alternativeName>
</protein>
<dbReference type="FunFam" id="1.10.8.1290:FF:000002">
    <property type="entry name" value="Glutamine--tRNA ligase cytoplasmic"/>
    <property type="match status" value="1"/>
</dbReference>
<dbReference type="InterPro" id="IPR042558">
    <property type="entry name" value="Gln-tRNA-synth_Ib_RNA-bd_N_1"/>
</dbReference>
<proteinExistence type="inferred from homology"/>
<dbReference type="Gene3D" id="1.10.8.1290">
    <property type="entry name" value="Glutaminyl-tRNA synthetase, non-specific RNA binding region part 1, domain 1"/>
    <property type="match status" value="1"/>
</dbReference>
<evidence type="ECO:0000259" key="12">
    <source>
        <dbReference type="Pfam" id="PF03950"/>
    </source>
</evidence>
<dbReference type="Pfam" id="PF20974">
    <property type="entry name" value="tRNA-synt_1c_C2"/>
    <property type="match status" value="1"/>
</dbReference>
<evidence type="ECO:0000256" key="7">
    <source>
        <dbReference type="ARBA" id="ARBA00023146"/>
    </source>
</evidence>
<sequence length="812" mass="90668">MSAEALAKLSLNDSQIKDCLKKPKFATSLLEVLAESGADATDKPTGALLMTLALTAEKKKLEQSKRAYIARAIVDGRIKTATQLDAAIAYCVSIKDNQVDDDSFDQASGVGVTVSKEQVRAVVDDYLTLNKATLEEERYKFLPKVMQTVRGDERLRWANLADLKPAVDAAVLAMIGPKDERDQVVKKKAAPKATETAAEMTTTTDIFKTGFLGALHPVGGNPQLSESLREAHLRACGGKVQTRFPPEPNGYLHIGHSKAITVNFGYARAHGGVCYLRFDDTNPEKEEEKYFLAIEEMVAWLGFKPFKVTYSSDYFDELYTFAEQLIQNGKAYTCSCTDEEIKRNRGGEERGPRLACKHRDQNQALSLEQFRGMRDGAYPPRSMTMRMKQDLEDGNPQMWDLIAYRVLSTPHHRTGDRWKIYPTYDFTHCLVDSLENITHSLCTTEFVQSRVSYEWLCDALAVYKPAQREYGRLNLQGTVMSKRKIEKLVKDGYVRDWDDPRLYTLVALKRRGVPPGAILAFVAELGVTTNMTSILTDKFEAIVRNYLELSVPRLMLVLEPLEVVLENVADDFEEVCEVPFNTKDAAMGSHPVILTKRFFIDRSDFREGLSKEEQAAFFRLTPEQPVGLVRAGHAIRVLHVQHDTSGRPTCIKAHYQTEPEYAGFKPRTHIQWVPSLGAIKATVRVQSALFHSDDPSSHPDGFLADVNKDSEEEYKDALVEPGFKHVWQHRSWPKANADAVAAGEAGAVAAQAEADSAVPGAETCRFQGLRVGYFAVDNKDAKVDGEGEGILVLNRIVSLKEDTSRKAVNKQK</sequence>
<dbReference type="InterPro" id="IPR050132">
    <property type="entry name" value="Gln/Glu-tRNA_Ligase"/>
</dbReference>
<evidence type="ECO:0000259" key="15">
    <source>
        <dbReference type="Pfam" id="PF20974"/>
    </source>
</evidence>
<dbReference type="GO" id="GO:0005524">
    <property type="term" value="F:ATP binding"/>
    <property type="evidence" value="ECO:0007669"/>
    <property type="project" value="UniProtKB-KW"/>
</dbReference>
<dbReference type="InterPro" id="IPR001412">
    <property type="entry name" value="aa-tRNA-synth_I_CS"/>
</dbReference>
<dbReference type="InterPro" id="IPR000924">
    <property type="entry name" value="Glu/Gln-tRNA-synth"/>
</dbReference>
<dbReference type="Pfam" id="PF00749">
    <property type="entry name" value="tRNA-synt_1c"/>
    <property type="match status" value="1"/>
</dbReference>
<feature type="domain" description="tRNA synthetases class I (E and Q) anti-codon binding" evidence="15">
    <location>
        <begin position="670"/>
        <end position="725"/>
    </location>
</feature>
<keyword evidence="6 10" id="KW-0648">Protein biosynthesis</keyword>
<evidence type="ECO:0000256" key="1">
    <source>
        <dbReference type="ARBA" id="ARBA00005594"/>
    </source>
</evidence>
<dbReference type="GO" id="GO:0004819">
    <property type="term" value="F:glutamine-tRNA ligase activity"/>
    <property type="evidence" value="ECO:0007669"/>
    <property type="project" value="UniProtKB-EC"/>
</dbReference>
<dbReference type="OrthoDB" id="10250478at2759"/>
<keyword evidence="4 10" id="KW-0547">Nucleotide-binding</keyword>
<dbReference type="InterPro" id="IPR020059">
    <property type="entry name" value="Glu/Gln-tRNA-synth_Ib_codon-bd"/>
</dbReference>
<dbReference type="InterPro" id="IPR049437">
    <property type="entry name" value="tRNA-synt_1c_C2"/>
</dbReference>
<dbReference type="OMA" id="TWCIYPM"/>
<dbReference type="InterPro" id="IPR007638">
    <property type="entry name" value="Gln-tRNA-synth_Ib_RNA-bd_2"/>
</dbReference>
<keyword evidence="5 10" id="KW-0067">ATP-binding</keyword>
<dbReference type="Gene3D" id="2.40.240.10">
    <property type="entry name" value="Ribosomal Protein L25, Chain P"/>
    <property type="match status" value="2"/>
</dbReference>
<evidence type="ECO:0000256" key="2">
    <source>
        <dbReference type="ARBA" id="ARBA00012836"/>
    </source>
</evidence>
<dbReference type="EC" id="6.1.1.18" evidence="2"/>
<dbReference type="SUPFAM" id="SSF50715">
    <property type="entry name" value="Ribosomal protein L25-like"/>
    <property type="match status" value="1"/>
</dbReference>
<dbReference type="GO" id="GO:0005829">
    <property type="term" value="C:cytosol"/>
    <property type="evidence" value="ECO:0007669"/>
    <property type="project" value="TreeGrafter"/>
</dbReference>
<comment type="catalytic activity">
    <reaction evidence="9">
        <text>tRNA(Gln) + L-glutamine + ATP = L-glutaminyl-tRNA(Gln) + AMP + diphosphate</text>
        <dbReference type="Rhea" id="RHEA:20121"/>
        <dbReference type="Rhea" id="RHEA-COMP:9662"/>
        <dbReference type="Rhea" id="RHEA-COMP:9681"/>
        <dbReference type="ChEBI" id="CHEBI:30616"/>
        <dbReference type="ChEBI" id="CHEBI:33019"/>
        <dbReference type="ChEBI" id="CHEBI:58359"/>
        <dbReference type="ChEBI" id="CHEBI:78442"/>
        <dbReference type="ChEBI" id="CHEBI:78521"/>
        <dbReference type="ChEBI" id="CHEBI:456215"/>
        <dbReference type="EC" id="6.1.1.18"/>
    </reaction>
</comment>
<keyword evidence="17" id="KW-1185">Reference proteome</keyword>
<dbReference type="AlphaFoldDB" id="A0A1Y2FAQ1"/>
<comment type="caution">
    <text evidence="16">The sequence shown here is derived from an EMBL/GenBank/DDBJ whole genome shotgun (WGS) entry which is preliminary data.</text>
</comment>
<dbReference type="CDD" id="cd00807">
    <property type="entry name" value="GlnRS_core"/>
    <property type="match status" value="1"/>
</dbReference>
<evidence type="ECO:0000256" key="5">
    <source>
        <dbReference type="ARBA" id="ARBA00022840"/>
    </source>
</evidence>
<dbReference type="RefSeq" id="XP_040724634.1">
    <property type="nucleotide sequence ID" value="XM_040867844.1"/>
</dbReference>
<gene>
    <name evidence="16" type="ORF">BCR37DRAFT_348428</name>
</gene>
<dbReference type="FunFam" id="1.10.10.2420:FF:000001">
    <property type="entry name" value="Glutamine--tRNA ligase cytoplasmic"/>
    <property type="match status" value="1"/>
</dbReference>
<feature type="domain" description="Glutamyl/glutaminyl-tRNA synthetase class Ib catalytic" evidence="11">
    <location>
        <begin position="239"/>
        <end position="548"/>
    </location>
</feature>
<evidence type="ECO:0000256" key="4">
    <source>
        <dbReference type="ARBA" id="ARBA00022741"/>
    </source>
</evidence>
<dbReference type="PANTHER" id="PTHR43097">
    <property type="entry name" value="GLUTAMINE-TRNA LIGASE"/>
    <property type="match status" value="1"/>
</dbReference>
<feature type="domain" description="Glutaminyl-tRNA synthetase class Ib non-specific RNA-binding" evidence="13">
    <location>
        <begin position="164"/>
        <end position="232"/>
    </location>
</feature>
<keyword evidence="7 10" id="KW-0030">Aminoacyl-tRNA synthetase</keyword>
<dbReference type="FunFam" id="2.40.240.10:FF:000007">
    <property type="entry name" value="Glutamine--tRNA ligase"/>
    <property type="match status" value="1"/>
</dbReference>
<dbReference type="InterPro" id="IPR020058">
    <property type="entry name" value="Glu/Gln-tRNA-synth_Ib_cat-dom"/>
</dbReference>
<evidence type="ECO:0000256" key="10">
    <source>
        <dbReference type="RuleBase" id="RU363037"/>
    </source>
</evidence>
<name>A0A1Y2FAQ1_PROLT</name>
<evidence type="ECO:0000259" key="13">
    <source>
        <dbReference type="Pfam" id="PF04557"/>
    </source>
</evidence>
<dbReference type="Pfam" id="PF03950">
    <property type="entry name" value="tRNA-synt_1c_C"/>
    <property type="match status" value="1"/>
</dbReference>